<dbReference type="InterPro" id="IPR013087">
    <property type="entry name" value="Znf_C2H2_type"/>
</dbReference>
<evidence type="ECO:0000313" key="4">
    <source>
        <dbReference type="Proteomes" id="UP000050761"/>
    </source>
</evidence>
<evidence type="ECO:0000313" key="5">
    <source>
        <dbReference type="WBParaSite" id="HPBE_0002295901-mRNA-1"/>
    </source>
</evidence>
<accession>A0A183GJU9</accession>
<evidence type="ECO:0000256" key="1">
    <source>
        <dbReference type="PROSITE-ProRule" id="PRU00042"/>
    </source>
</evidence>
<keyword evidence="1" id="KW-0862">Zinc</keyword>
<organism evidence="4 5">
    <name type="scientific">Heligmosomoides polygyrus</name>
    <name type="common">Parasitic roundworm</name>
    <dbReference type="NCBI Taxonomy" id="6339"/>
    <lineage>
        <taxon>Eukaryota</taxon>
        <taxon>Metazoa</taxon>
        <taxon>Ecdysozoa</taxon>
        <taxon>Nematoda</taxon>
        <taxon>Chromadorea</taxon>
        <taxon>Rhabditida</taxon>
        <taxon>Rhabditina</taxon>
        <taxon>Rhabditomorpha</taxon>
        <taxon>Strongyloidea</taxon>
        <taxon>Heligmosomidae</taxon>
        <taxon>Heligmosomoides</taxon>
    </lineage>
</organism>
<protein>
    <submittedName>
        <fullName evidence="5">C2H2-type domain-containing protein</fullName>
    </submittedName>
</protein>
<dbReference type="WBParaSite" id="HPBE_0002295901-mRNA-1">
    <property type="protein sequence ID" value="HPBE_0002295901-mRNA-1"/>
    <property type="gene ID" value="HPBE_0002295901"/>
</dbReference>
<feature type="domain" description="C2H2-type" evidence="3">
    <location>
        <begin position="117"/>
        <end position="145"/>
    </location>
</feature>
<keyword evidence="4" id="KW-1185">Reference proteome</keyword>
<dbReference type="PROSITE" id="PS50157">
    <property type="entry name" value="ZINC_FINGER_C2H2_2"/>
    <property type="match status" value="1"/>
</dbReference>
<dbReference type="AlphaFoldDB" id="A0A183GJU9"/>
<reference evidence="5" key="1">
    <citation type="submission" date="2019-09" db="UniProtKB">
        <authorList>
            <consortium name="WormBaseParasite"/>
        </authorList>
    </citation>
    <scope>IDENTIFICATION</scope>
</reference>
<dbReference type="Proteomes" id="UP000050761">
    <property type="component" value="Unassembled WGS sequence"/>
</dbReference>
<dbReference type="PROSITE" id="PS00028">
    <property type="entry name" value="ZINC_FINGER_C2H2_1"/>
    <property type="match status" value="1"/>
</dbReference>
<dbReference type="GO" id="GO:0008270">
    <property type="term" value="F:zinc ion binding"/>
    <property type="evidence" value="ECO:0007669"/>
    <property type="project" value="UniProtKB-KW"/>
</dbReference>
<dbReference type="PANTHER" id="PTHR33936:SF25">
    <property type="entry name" value="C2H2-TYPE DOMAIN-CONTAINING PROTEIN"/>
    <property type="match status" value="1"/>
</dbReference>
<feature type="region of interest" description="Disordered" evidence="2">
    <location>
        <begin position="90"/>
        <end position="111"/>
    </location>
</feature>
<evidence type="ECO:0000259" key="3">
    <source>
        <dbReference type="PROSITE" id="PS50157"/>
    </source>
</evidence>
<dbReference type="SMART" id="SM00355">
    <property type="entry name" value="ZnF_C2H2"/>
    <property type="match status" value="2"/>
</dbReference>
<dbReference type="InterPro" id="IPR052797">
    <property type="entry name" value="RegFact_GeneExpr_CellDeath"/>
</dbReference>
<dbReference type="PANTHER" id="PTHR33936">
    <property type="entry name" value="PROTEIN CBG17840"/>
    <property type="match status" value="1"/>
</dbReference>
<evidence type="ECO:0000256" key="2">
    <source>
        <dbReference type="SAM" id="MobiDB-lite"/>
    </source>
</evidence>
<dbReference type="Gene3D" id="3.30.160.60">
    <property type="entry name" value="Classic Zinc Finger"/>
    <property type="match status" value="1"/>
</dbReference>
<name>A0A183GJU9_HELPZ</name>
<keyword evidence="1" id="KW-0863">Zinc-finger</keyword>
<feature type="compositionally biased region" description="Low complexity" evidence="2">
    <location>
        <begin position="96"/>
        <end position="106"/>
    </location>
</feature>
<proteinExistence type="predicted"/>
<keyword evidence="1" id="KW-0479">Metal-binding</keyword>
<sequence>LTSTCSAVRRKDQIGDEQWEVDSGVSAKRAPVLADEGVGTFVITKLPLAEMTMSTRALRAIQEDHVLAKAQSQDEELQCRVVKHELVAAKSEHSSSDAVSSEASTSNARKSTANNKTQCKYCRKWFAAQVTLNRHVREEHPEPNYMKGTTIECGDPHCDVVCDRMSTLCEHVAQEHGREDLVIEEFNFPSAERFKEWKDQVETDTMSKYVLSSSRMRNSGVLQSYYLCHLSGYANRSRHSVVSGNRFRSTKKLGRYCTAFINTRESPGGDVTVHCCLGHFGHSFDVRRLPLPRKVKDEVSELLMKGNDPQQVHEMVRKKYTASERGFYLKRYEVRNIADKLRKNGLISPKEKEAIIGPCGYEEYRDGDEYEEVDVMVGDVDEEGNAVTYFIEETHPSRNVLDAIHSVRSGEFFPIFVFDTLTVRWTFLSSSWYPSFPSVKDQVFTQSQCEEDRVLRKVATTLRYIHHD</sequence>